<evidence type="ECO:0000313" key="10">
    <source>
        <dbReference type="EMBL" id="KAK4042616.1"/>
    </source>
</evidence>
<evidence type="ECO:0000256" key="4">
    <source>
        <dbReference type="ARBA" id="ARBA00024804"/>
    </source>
</evidence>
<dbReference type="Proteomes" id="UP001303115">
    <property type="component" value="Unassembled WGS sequence"/>
</dbReference>
<keyword evidence="7" id="KW-0808">Transferase</keyword>
<comment type="caution">
    <text evidence="10">The sequence shown here is derived from an EMBL/GenBank/DDBJ whole genome shotgun (WGS) entry which is preliminary data.</text>
</comment>
<feature type="compositionally biased region" description="Gly residues" evidence="8">
    <location>
        <begin position="1"/>
        <end position="17"/>
    </location>
</feature>
<comment type="subunit">
    <text evidence="1 7">Heterodimer with ALG14 to form a functional enzyme.</text>
</comment>
<dbReference type="AlphaFoldDB" id="A0AAN6PPJ3"/>
<evidence type="ECO:0000256" key="7">
    <source>
        <dbReference type="RuleBase" id="RU362128"/>
    </source>
</evidence>
<dbReference type="PANTHER" id="PTHR47043">
    <property type="entry name" value="UDP-N-ACETYLGLUCOSAMINE TRANSFERASE SUBUNIT ALG13"/>
    <property type="match status" value="1"/>
</dbReference>
<dbReference type="Gene3D" id="3.40.50.2000">
    <property type="entry name" value="Glycogen Phosphorylase B"/>
    <property type="match status" value="1"/>
</dbReference>
<feature type="domain" description="Glycosyl transferase family 28 C-terminal" evidence="9">
    <location>
        <begin position="59"/>
        <end position="194"/>
    </location>
</feature>
<comment type="similarity">
    <text evidence="7">Belongs to the glycosyltransferase 28 family.</text>
</comment>
<evidence type="ECO:0000256" key="6">
    <source>
        <dbReference type="ARBA" id="ARBA00048184"/>
    </source>
</evidence>
<dbReference type="GO" id="GO:0004577">
    <property type="term" value="F:N-acetylglucosaminyldiphosphodolichol N-acetylglucosaminyltransferase activity"/>
    <property type="evidence" value="ECO:0007669"/>
    <property type="project" value="UniProtKB-EC"/>
</dbReference>
<feature type="region of interest" description="Disordered" evidence="8">
    <location>
        <begin position="1"/>
        <end position="22"/>
    </location>
</feature>
<dbReference type="GO" id="GO:0043541">
    <property type="term" value="C:UDP-N-acetylglucosamine transferase complex"/>
    <property type="evidence" value="ECO:0007669"/>
    <property type="project" value="TreeGrafter"/>
</dbReference>
<evidence type="ECO:0000256" key="1">
    <source>
        <dbReference type="ARBA" id="ARBA00011198"/>
    </source>
</evidence>
<gene>
    <name evidence="7" type="primary">ALG13</name>
    <name evidence="10" type="ORF">C8A01DRAFT_13791</name>
</gene>
<comment type="subcellular location">
    <subcellularLocation>
        <location evidence="7">Endoplasmic reticulum</location>
    </subcellularLocation>
</comment>
<sequence>MVNGVNGVGAGGDGGSSSGSDTVTAAQVRELKRQRLDFFNHGFEAHQPAAQPDLSGRHCFVTVGATAGFRSLLDEVSTAGFLESLAGHGFASLEVQCGPDHSAIWERLARLDEEERRGVAVSCFAYTGDMHAHIINCRGLAGVRPAGCVIAHGGTGTVGEVLGVGAPLIVVANPTLMDNHQLELAEDLEAQNLVVHGQIGSLTDALGRIAERITQGTLDNLPPYSPPSFPVSAADRVTFFDWMVLTCYPDELAVQMLQQPVVNGDVPAVAVDDQEDNGMLVFD</sequence>
<evidence type="ECO:0000256" key="8">
    <source>
        <dbReference type="SAM" id="MobiDB-lite"/>
    </source>
</evidence>
<evidence type="ECO:0000256" key="5">
    <source>
        <dbReference type="ARBA" id="ARBA00032061"/>
    </source>
</evidence>
<dbReference type="InterPro" id="IPR052474">
    <property type="entry name" value="UDP-GlcNAc_transferase"/>
</dbReference>
<name>A0AAN6PPJ3_9PEZI</name>
<organism evidence="10 11">
    <name type="scientific">Parachaetomium inaequale</name>
    <dbReference type="NCBI Taxonomy" id="2588326"/>
    <lineage>
        <taxon>Eukaryota</taxon>
        <taxon>Fungi</taxon>
        <taxon>Dikarya</taxon>
        <taxon>Ascomycota</taxon>
        <taxon>Pezizomycotina</taxon>
        <taxon>Sordariomycetes</taxon>
        <taxon>Sordariomycetidae</taxon>
        <taxon>Sordariales</taxon>
        <taxon>Chaetomiaceae</taxon>
        <taxon>Parachaetomium</taxon>
    </lineage>
</organism>
<dbReference type="EC" id="2.4.1.141" evidence="2 7"/>
<accession>A0AAN6PPJ3</accession>
<proteinExistence type="inferred from homology"/>
<keyword evidence="7" id="KW-0328">Glycosyltransferase</keyword>
<evidence type="ECO:0000256" key="2">
    <source>
        <dbReference type="ARBA" id="ARBA00012614"/>
    </source>
</evidence>
<dbReference type="SUPFAM" id="SSF53756">
    <property type="entry name" value="UDP-Glycosyltransferase/glycogen phosphorylase"/>
    <property type="match status" value="1"/>
</dbReference>
<evidence type="ECO:0000256" key="3">
    <source>
        <dbReference type="ARBA" id="ARBA00017468"/>
    </source>
</evidence>
<keyword evidence="7" id="KW-0256">Endoplasmic reticulum</keyword>
<dbReference type="PANTHER" id="PTHR47043:SF1">
    <property type="entry name" value="UDP-N-ACETYLGLUCOSAMINE TRANSFERASE SUBUNIT ALG13"/>
    <property type="match status" value="1"/>
</dbReference>
<protein>
    <recommendedName>
        <fullName evidence="3 7">UDP-N-acetylglucosamine transferase subunit ALG13</fullName>
        <ecNumber evidence="2 7">2.4.1.141</ecNumber>
    </recommendedName>
    <alternativeName>
        <fullName evidence="5 7">Asparagine-linked glycosylation protein 13</fullName>
    </alternativeName>
</protein>
<dbReference type="GO" id="GO:0006488">
    <property type="term" value="P:dolichol-linked oligosaccharide biosynthetic process"/>
    <property type="evidence" value="ECO:0007669"/>
    <property type="project" value="TreeGrafter"/>
</dbReference>
<comment type="catalytic activity">
    <reaction evidence="6">
        <text>an N-acetyl-alpha-D-glucosaminyl-diphospho-di-trans,poly-cis-dolichol + UDP-N-acetyl-alpha-D-glucosamine = an N,N'-diacetylchitobiosyl-diphospho-di-trans,poly-cis-dolichol + UDP + H(+)</text>
        <dbReference type="Rhea" id="RHEA:23380"/>
        <dbReference type="Rhea" id="RHEA-COMP:19507"/>
        <dbReference type="Rhea" id="RHEA-COMP:19510"/>
        <dbReference type="ChEBI" id="CHEBI:15378"/>
        <dbReference type="ChEBI" id="CHEBI:57269"/>
        <dbReference type="ChEBI" id="CHEBI:57705"/>
        <dbReference type="ChEBI" id="CHEBI:58223"/>
        <dbReference type="ChEBI" id="CHEBI:58427"/>
        <dbReference type="EC" id="2.4.1.141"/>
    </reaction>
</comment>
<dbReference type="EMBL" id="MU854338">
    <property type="protein sequence ID" value="KAK4042616.1"/>
    <property type="molecule type" value="Genomic_DNA"/>
</dbReference>
<evidence type="ECO:0000259" key="9">
    <source>
        <dbReference type="Pfam" id="PF04101"/>
    </source>
</evidence>
<comment type="function">
    <text evidence="4 7">Involved in protein N-glycosylation. Essential for the second step of the dolichol-linked oligosaccharide pathway.</text>
</comment>
<keyword evidence="11" id="KW-1185">Reference proteome</keyword>
<dbReference type="Pfam" id="PF04101">
    <property type="entry name" value="Glyco_tran_28_C"/>
    <property type="match status" value="1"/>
</dbReference>
<evidence type="ECO:0000313" key="11">
    <source>
        <dbReference type="Proteomes" id="UP001303115"/>
    </source>
</evidence>
<dbReference type="InterPro" id="IPR007235">
    <property type="entry name" value="Glyco_trans_28_C"/>
</dbReference>
<reference evidence="11" key="1">
    <citation type="journal article" date="2023" name="Mol. Phylogenet. Evol.">
        <title>Genome-scale phylogeny and comparative genomics of the fungal order Sordariales.</title>
        <authorList>
            <person name="Hensen N."/>
            <person name="Bonometti L."/>
            <person name="Westerberg I."/>
            <person name="Brannstrom I.O."/>
            <person name="Guillou S."/>
            <person name="Cros-Aarteil S."/>
            <person name="Calhoun S."/>
            <person name="Haridas S."/>
            <person name="Kuo A."/>
            <person name="Mondo S."/>
            <person name="Pangilinan J."/>
            <person name="Riley R."/>
            <person name="LaButti K."/>
            <person name="Andreopoulos B."/>
            <person name="Lipzen A."/>
            <person name="Chen C."/>
            <person name="Yan M."/>
            <person name="Daum C."/>
            <person name="Ng V."/>
            <person name="Clum A."/>
            <person name="Steindorff A."/>
            <person name="Ohm R.A."/>
            <person name="Martin F."/>
            <person name="Silar P."/>
            <person name="Natvig D.O."/>
            <person name="Lalanne C."/>
            <person name="Gautier V."/>
            <person name="Ament-Velasquez S.L."/>
            <person name="Kruys A."/>
            <person name="Hutchinson M.I."/>
            <person name="Powell A.J."/>
            <person name="Barry K."/>
            <person name="Miller A.N."/>
            <person name="Grigoriev I.V."/>
            <person name="Debuchy R."/>
            <person name="Gladieux P."/>
            <person name="Hiltunen Thoren M."/>
            <person name="Johannesson H."/>
        </authorList>
    </citation>
    <scope>NUCLEOTIDE SEQUENCE [LARGE SCALE GENOMIC DNA]</scope>
    <source>
        <strain evidence="11">CBS 284.82</strain>
    </source>
</reference>